<name>A0A8J4BA81_9CHLO</name>
<sequence>SFSRLNNNFISYLYVSIAVRLHAPCFVEKIIERRCSSPTVAGLIPKINSMRTCPIAQGRVTLGQRSGCKVTLGIQSSCRGGNLVCRTAAPAWAGPFQAAASGSPSLPLDEDLLPSTSSGVPSPWRNWDEPTRTPPSIKDTGTLRPAAEWYPAWMQYRRREDNYVFWQDKFMRCSLDIPWQEKRWTVFSTFWYLVMHFKYYMIPPSFRYVWFLIWRAFMFKLYEAHKALVLWQCKFDAYLARTGSAGAVTTFSKAMALRRLHWKNSPMAELLYMLNVHQTGRIHMLPPVRKPVPRPTFFFVF</sequence>
<reference evidence="2" key="1">
    <citation type="journal article" date="2021" name="Proc. Natl. Acad. Sci. U.S.A.">
        <title>Three genomes in the algal genus Volvox reveal the fate of a haploid sex-determining region after a transition to homothallism.</title>
        <authorList>
            <person name="Yamamoto K."/>
            <person name="Hamaji T."/>
            <person name="Kawai-Toyooka H."/>
            <person name="Matsuzaki R."/>
            <person name="Takahashi F."/>
            <person name="Nishimura Y."/>
            <person name="Kawachi M."/>
            <person name="Noguchi H."/>
            <person name="Minakuchi Y."/>
            <person name="Umen J.G."/>
            <person name="Toyoda A."/>
            <person name="Nozaki H."/>
        </authorList>
    </citation>
    <scope>NUCLEOTIDE SEQUENCE</scope>
    <source>
        <strain evidence="2">NIES-3780</strain>
    </source>
</reference>
<dbReference type="AlphaFoldDB" id="A0A8J4BA81"/>
<organism evidence="2 3">
    <name type="scientific">Volvox africanus</name>
    <dbReference type="NCBI Taxonomy" id="51714"/>
    <lineage>
        <taxon>Eukaryota</taxon>
        <taxon>Viridiplantae</taxon>
        <taxon>Chlorophyta</taxon>
        <taxon>core chlorophytes</taxon>
        <taxon>Chlorophyceae</taxon>
        <taxon>CS clade</taxon>
        <taxon>Chlamydomonadales</taxon>
        <taxon>Volvocaceae</taxon>
        <taxon>Volvox</taxon>
    </lineage>
</organism>
<feature type="non-terminal residue" evidence="2">
    <location>
        <position position="301"/>
    </location>
</feature>
<evidence type="ECO:0000313" key="2">
    <source>
        <dbReference type="EMBL" id="GIL57179.1"/>
    </source>
</evidence>
<dbReference type="Proteomes" id="UP000747399">
    <property type="component" value="Unassembled WGS sequence"/>
</dbReference>
<proteinExistence type="predicted"/>
<evidence type="ECO:0000256" key="1">
    <source>
        <dbReference type="SAM" id="MobiDB-lite"/>
    </source>
</evidence>
<evidence type="ECO:0000313" key="3">
    <source>
        <dbReference type="Proteomes" id="UP000747399"/>
    </source>
</evidence>
<comment type="caution">
    <text evidence="2">The sequence shown here is derived from an EMBL/GenBank/DDBJ whole genome shotgun (WGS) entry which is preliminary data.</text>
</comment>
<feature type="region of interest" description="Disordered" evidence="1">
    <location>
        <begin position="115"/>
        <end position="138"/>
    </location>
</feature>
<gene>
    <name evidence="2" type="ORF">Vafri_12480</name>
</gene>
<dbReference type="EMBL" id="BNCO01000027">
    <property type="protein sequence ID" value="GIL57179.1"/>
    <property type="molecule type" value="Genomic_DNA"/>
</dbReference>
<keyword evidence="3" id="KW-1185">Reference proteome</keyword>
<protein>
    <submittedName>
        <fullName evidence="2">Uncharacterized protein</fullName>
    </submittedName>
</protein>
<accession>A0A8J4BA81</accession>